<dbReference type="EMBL" id="JAWDID010000082">
    <property type="protein sequence ID" value="MDU0343721.1"/>
    <property type="molecule type" value="Genomic_DNA"/>
</dbReference>
<feature type="compositionally biased region" description="Polar residues" evidence="1">
    <location>
        <begin position="1"/>
        <end position="12"/>
    </location>
</feature>
<evidence type="ECO:0000256" key="1">
    <source>
        <dbReference type="SAM" id="MobiDB-lite"/>
    </source>
</evidence>
<sequence length="70" mass="7280">MSTSTKSPNTIRQGGPGASHENAKAPKSVSKPPADNDQRRHSQVSGGGGERDKHHTHDPEQKGGGSRPAS</sequence>
<proteinExistence type="predicted"/>
<reference evidence="2 3" key="1">
    <citation type="submission" date="2023-09" db="EMBL/GenBank/DDBJ databases">
        <title>Whole genome shotgun sequencing (WGS) of Bosea sp. ZW T0_25, isolated from stored onions (Allium cepa).</title>
        <authorList>
            <person name="Stoll D.A."/>
            <person name="Huch M."/>
        </authorList>
    </citation>
    <scope>NUCLEOTIDE SEQUENCE [LARGE SCALE GENOMIC DNA]</scope>
    <source>
        <strain evidence="2 3">ZW T0_25</strain>
    </source>
</reference>
<accession>A0ABU3SGD2</accession>
<feature type="compositionally biased region" description="Basic and acidic residues" evidence="1">
    <location>
        <begin position="49"/>
        <end position="61"/>
    </location>
</feature>
<evidence type="ECO:0000313" key="2">
    <source>
        <dbReference type="EMBL" id="MDU0343721.1"/>
    </source>
</evidence>
<organism evidence="2 3">
    <name type="scientific">Bosea rubneri</name>
    <dbReference type="NCBI Taxonomy" id="3075434"/>
    <lineage>
        <taxon>Bacteria</taxon>
        <taxon>Pseudomonadati</taxon>
        <taxon>Pseudomonadota</taxon>
        <taxon>Alphaproteobacteria</taxon>
        <taxon>Hyphomicrobiales</taxon>
        <taxon>Boseaceae</taxon>
        <taxon>Bosea</taxon>
    </lineage>
</organism>
<dbReference type="Proteomes" id="UP001254257">
    <property type="component" value="Unassembled WGS sequence"/>
</dbReference>
<name>A0ABU3SGD2_9HYPH</name>
<gene>
    <name evidence="2" type="ORF">RKE40_27880</name>
</gene>
<protein>
    <submittedName>
        <fullName evidence="2">Uncharacterized protein</fullName>
    </submittedName>
</protein>
<feature type="region of interest" description="Disordered" evidence="1">
    <location>
        <begin position="1"/>
        <end position="70"/>
    </location>
</feature>
<keyword evidence="3" id="KW-1185">Reference proteome</keyword>
<dbReference type="RefSeq" id="WP_316021420.1">
    <property type="nucleotide sequence ID" value="NZ_JAWDID010000082.1"/>
</dbReference>
<evidence type="ECO:0000313" key="3">
    <source>
        <dbReference type="Proteomes" id="UP001254257"/>
    </source>
</evidence>
<comment type="caution">
    <text evidence="2">The sequence shown here is derived from an EMBL/GenBank/DDBJ whole genome shotgun (WGS) entry which is preliminary data.</text>
</comment>